<name>A0ABR3G3M9_9PEZI</name>
<evidence type="ECO:0000313" key="1">
    <source>
        <dbReference type="EMBL" id="KAL0630553.1"/>
    </source>
</evidence>
<keyword evidence="2" id="KW-1185">Reference proteome</keyword>
<reference evidence="1 2" key="1">
    <citation type="submission" date="2024-02" db="EMBL/GenBank/DDBJ databases">
        <title>Discinaceae phylogenomics.</title>
        <authorList>
            <person name="Dirks A.C."/>
            <person name="James T.Y."/>
        </authorList>
    </citation>
    <scope>NUCLEOTIDE SEQUENCE [LARGE SCALE GENOMIC DNA]</scope>
    <source>
        <strain evidence="1 2">ACD0624</strain>
    </source>
</reference>
<dbReference type="Pfam" id="PF14223">
    <property type="entry name" value="Retrotran_gag_2"/>
    <property type="match status" value="1"/>
</dbReference>
<protein>
    <submittedName>
        <fullName evidence="1">Uncharacterized protein</fullName>
    </submittedName>
</protein>
<proteinExistence type="predicted"/>
<accession>A0ABR3G3M9</accession>
<dbReference type="Proteomes" id="UP001447188">
    <property type="component" value="Unassembled WGS sequence"/>
</dbReference>
<organism evidence="1 2">
    <name type="scientific">Discina gigas</name>
    <dbReference type="NCBI Taxonomy" id="1032678"/>
    <lineage>
        <taxon>Eukaryota</taxon>
        <taxon>Fungi</taxon>
        <taxon>Dikarya</taxon>
        <taxon>Ascomycota</taxon>
        <taxon>Pezizomycotina</taxon>
        <taxon>Pezizomycetes</taxon>
        <taxon>Pezizales</taxon>
        <taxon>Discinaceae</taxon>
        <taxon>Discina</taxon>
    </lineage>
</organism>
<sequence>MSSTHERIPSLTVKLASKADYADWLDAAEAMLDYYEILEVVQGTEKRPVDNLVSGTNTATAAQQAWDKKNKWARAFLIHNIGREVHREMQKSRIASEMWK</sequence>
<feature type="non-terminal residue" evidence="1">
    <location>
        <position position="100"/>
    </location>
</feature>
<dbReference type="EMBL" id="JBBBZM010000516">
    <property type="protein sequence ID" value="KAL0630553.1"/>
    <property type="molecule type" value="Genomic_DNA"/>
</dbReference>
<comment type="caution">
    <text evidence="1">The sequence shown here is derived from an EMBL/GenBank/DDBJ whole genome shotgun (WGS) entry which is preliminary data.</text>
</comment>
<evidence type="ECO:0000313" key="2">
    <source>
        <dbReference type="Proteomes" id="UP001447188"/>
    </source>
</evidence>
<gene>
    <name evidence="1" type="ORF">Q9L58_010599</name>
</gene>